<organism evidence="3 4">
    <name type="scientific">Lederbergia ruris</name>
    <dbReference type="NCBI Taxonomy" id="217495"/>
    <lineage>
        <taxon>Bacteria</taxon>
        <taxon>Bacillati</taxon>
        <taxon>Bacillota</taxon>
        <taxon>Bacilli</taxon>
        <taxon>Bacillales</taxon>
        <taxon>Bacillaceae</taxon>
        <taxon>Lederbergia</taxon>
    </lineage>
</organism>
<evidence type="ECO:0000313" key="4">
    <source>
        <dbReference type="Proteomes" id="UP000679950"/>
    </source>
</evidence>
<dbReference type="CDD" id="cd01821">
    <property type="entry name" value="Rhamnogalacturan_acetylesterase_like"/>
    <property type="match status" value="1"/>
</dbReference>
<accession>A0ABQ4KIU1</accession>
<evidence type="ECO:0000313" key="3">
    <source>
        <dbReference type="EMBL" id="GIN57878.1"/>
    </source>
</evidence>
<keyword evidence="2" id="KW-0378">Hydrolase</keyword>
<dbReference type="RefSeq" id="WP_212966313.1">
    <property type="nucleotide sequence ID" value="NZ_BORB01000016.1"/>
</dbReference>
<dbReference type="InterPro" id="IPR036514">
    <property type="entry name" value="SGNH_hydro_sf"/>
</dbReference>
<name>A0ABQ4KIU1_9BACI</name>
<dbReference type="PANTHER" id="PTHR43695">
    <property type="entry name" value="PUTATIVE (AFU_ORTHOLOGUE AFUA_2G17250)-RELATED"/>
    <property type="match status" value="1"/>
</dbReference>
<protein>
    <submittedName>
        <fullName evidence="3">Rhamnogalacturonan acetylesterase YesY</fullName>
    </submittedName>
</protein>
<evidence type="ECO:0000256" key="1">
    <source>
        <dbReference type="ARBA" id="ARBA00008668"/>
    </source>
</evidence>
<dbReference type="InterPro" id="IPR037459">
    <property type="entry name" value="RhgT-like"/>
</dbReference>
<dbReference type="PANTHER" id="PTHR43695:SF1">
    <property type="entry name" value="RHAMNOGALACTURONAN ACETYLESTERASE"/>
    <property type="match status" value="1"/>
</dbReference>
<dbReference type="InterPro" id="IPR001087">
    <property type="entry name" value="GDSL"/>
</dbReference>
<dbReference type="SUPFAM" id="SSF52266">
    <property type="entry name" value="SGNH hydrolase"/>
    <property type="match status" value="1"/>
</dbReference>
<comment type="caution">
    <text evidence="3">The sequence shown here is derived from an EMBL/GenBank/DDBJ whole genome shotgun (WGS) entry which is preliminary data.</text>
</comment>
<comment type="similarity">
    <text evidence="1">Belongs to the 'GDSL' lipolytic enzyme family.</text>
</comment>
<proteinExistence type="inferred from homology"/>
<dbReference type="EMBL" id="BORB01000016">
    <property type="protein sequence ID" value="GIN57878.1"/>
    <property type="molecule type" value="Genomic_DNA"/>
</dbReference>
<dbReference type="Pfam" id="PF00657">
    <property type="entry name" value="Lipase_GDSL"/>
    <property type="match status" value="1"/>
</dbReference>
<reference evidence="3 4" key="1">
    <citation type="submission" date="2021-03" db="EMBL/GenBank/DDBJ databases">
        <title>Antimicrobial resistance genes in bacteria isolated from Japanese honey, and their potential for conferring macrolide and lincosamide resistance in the American foulbrood pathogen Paenibacillus larvae.</title>
        <authorList>
            <person name="Okamoto M."/>
            <person name="Kumagai M."/>
            <person name="Kanamori H."/>
            <person name="Takamatsu D."/>
        </authorList>
    </citation>
    <scope>NUCLEOTIDE SEQUENCE [LARGE SCALE GENOMIC DNA]</scope>
    <source>
        <strain evidence="3 4">J8TS2</strain>
    </source>
</reference>
<dbReference type="Gene3D" id="3.40.50.1110">
    <property type="entry name" value="SGNH hydrolase"/>
    <property type="match status" value="1"/>
</dbReference>
<dbReference type="Proteomes" id="UP000679950">
    <property type="component" value="Unassembled WGS sequence"/>
</dbReference>
<keyword evidence="4" id="KW-1185">Reference proteome</keyword>
<gene>
    <name evidence="3" type="primary">yesY</name>
    <name evidence="3" type="ORF">J8TS2_21970</name>
</gene>
<sequence>MENKKINVYLAGDSTVQTYDSSRAPQAGWGQCIADYFTDDVQFFNHAIGGRSSKTFITEGRLEKIGQEIKEGDYLFIQMGHNDSTKSRPERYTEPYEDYKEYLRQYIKVARERMAIPILITPVGRLHYVRGEFLADFGDYCNAMKEVADEEDVLLIDLMKTSIQYFTTIGYEEVHRFFMISVNGADCIHFTEKGANEMARLVSEGIKALNIELSHFVK</sequence>
<evidence type="ECO:0000256" key="2">
    <source>
        <dbReference type="ARBA" id="ARBA00022801"/>
    </source>
</evidence>